<dbReference type="AlphaFoldDB" id="Q216W7"/>
<gene>
    <name evidence="9" type="ordered locus">RPC_2014</name>
</gene>
<feature type="domain" description="Flagellar basal-body/hook protein C-terminal" evidence="7">
    <location>
        <begin position="577"/>
        <end position="617"/>
    </location>
</feature>
<dbReference type="GO" id="GO:0044780">
    <property type="term" value="P:bacterial-type flagellum assembly"/>
    <property type="evidence" value="ECO:0007669"/>
    <property type="project" value="InterPro"/>
</dbReference>
<comment type="similarity">
    <text evidence="3">Belongs to the flagella basal body rod proteins family.</text>
</comment>
<organism evidence="9">
    <name type="scientific">Rhodopseudomonas palustris (strain BisB18)</name>
    <dbReference type="NCBI Taxonomy" id="316056"/>
    <lineage>
        <taxon>Bacteria</taxon>
        <taxon>Pseudomonadati</taxon>
        <taxon>Pseudomonadota</taxon>
        <taxon>Alphaproteobacteria</taxon>
        <taxon>Hyphomicrobiales</taxon>
        <taxon>Nitrobacteraceae</taxon>
        <taxon>Rhodopseudomonas</taxon>
    </lineage>
</organism>
<dbReference type="EMBL" id="CP000301">
    <property type="protein sequence ID" value="ABD87569.1"/>
    <property type="molecule type" value="Genomic_DNA"/>
</dbReference>
<keyword evidence="9" id="KW-0282">Flagellum</keyword>
<dbReference type="STRING" id="316056.RPC_2014"/>
<evidence type="ECO:0000256" key="6">
    <source>
        <dbReference type="ARBA" id="ARBA00023143"/>
    </source>
</evidence>
<dbReference type="GO" id="GO:0005576">
    <property type="term" value="C:extracellular region"/>
    <property type="evidence" value="ECO:0007669"/>
    <property type="project" value="UniProtKB-SubCell"/>
</dbReference>
<reference evidence="9" key="1">
    <citation type="submission" date="2006-03" db="EMBL/GenBank/DDBJ databases">
        <title>Complete sequence of Rhodopseudomonas palustris BisB18.</title>
        <authorList>
            <consortium name="US DOE Joint Genome Institute"/>
            <person name="Copeland A."/>
            <person name="Lucas S."/>
            <person name="Lapidus A."/>
            <person name="Barry K."/>
            <person name="Detter J.C."/>
            <person name="Glavina del Rio T."/>
            <person name="Hammon N."/>
            <person name="Israni S."/>
            <person name="Dalin E."/>
            <person name="Tice H."/>
            <person name="Pitluck S."/>
            <person name="Chain P."/>
            <person name="Malfatti S."/>
            <person name="Shin M."/>
            <person name="Vergez L."/>
            <person name="Schmutz J."/>
            <person name="Larimer F."/>
            <person name="Land M."/>
            <person name="Hauser L."/>
            <person name="Pelletier D.A."/>
            <person name="Kyrpides N."/>
            <person name="Anderson I."/>
            <person name="Oda Y."/>
            <person name="Harwood C.S."/>
            <person name="Richardson P."/>
        </authorList>
    </citation>
    <scope>NUCLEOTIDE SEQUENCE [LARGE SCALE GENOMIC DNA]</scope>
    <source>
        <strain evidence="9">BisB18</strain>
    </source>
</reference>
<evidence type="ECO:0000313" key="9">
    <source>
        <dbReference type="EMBL" id="ABD87569.1"/>
    </source>
</evidence>
<dbReference type="Pfam" id="PF22638">
    <property type="entry name" value="FlgK_D1"/>
    <property type="match status" value="1"/>
</dbReference>
<dbReference type="NCBIfam" id="TIGR02492">
    <property type="entry name" value="flgK_ends"/>
    <property type="match status" value="1"/>
</dbReference>
<name>Q216W7_RHOPB</name>
<dbReference type="KEGG" id="rpc:RPC_2014"/>
<evidence type="ECO:0000256" key="1">
    <source>
        <dbReference type="ARBA" id="ARBA00004365"/>
    </source>
</evidence>
<dbReference type="GO" id="GO:0009424">
    <property type="term" value="C:bacterial-type flagellum hook"/>
    <property type="evidence" value="ECO:0007669"/>
    <property type="project" value="InterPro"/>
</dbReference>
<dbReference type="PANTHER" id="PTHR30033">
    <property type="entry name" value="FLAGELLAR HOOK-ASSOCIATED PROTEIN 1"/>
    <property type="match status" value="1"/>
</dbReference>
<protein>
    <recommendedName>
        <fullName evidence="4">Flagellar hook-associated protein 1</fullName>
    </recommendedName>
</protein>
<dbReference type="Pfam" id="PF06429">
    <property type="entry name" value="Flg_bbr_C"/>
    <property type="match status" value="1"/>
</dbReference>
<evidence type="ECO:0000256" key="2">
    <source>
        <dbReference type="ARBA" id="ARBA00004613"/>
    </source>
</evidence>
<dbReference type="InterPro" id="IPR002371">
    <property type="entry name" value="FlgK"/>
</dbReference>
<evidence type="ECO:0000259" key="7">
    <source>
        <dbReference type="Pfam" id="PF06429"/>
    </source>
</evidence>
<comment type="subcellular location">
    <subcellularLocation>
        <location evidence="1">Bacterial flagellum</location>
    </subcellularLocation>
    <subcellularLocation>
        <location evidence="2">Secreted</location>
    </subcellularLocation>
</comment>
<dbReference type="InterPro" id="IPR053927">
    <property type="entry name" value="FlgK_helical"/>
</dbReference>
<evidence type="ECO:0000259" key="8">
    <source>
        <dbReference type="Pfam" id="PF22638"/>
    </source>
</evidence>
<feature type="domain" description="Flagellar hook-associated protein FlgK helical" evidence="8">
    <location>
        <begin position="86"/>
        <end position="323"/>
    </location>
</feature>
<sequence>MLTTAFSTAVAGLEAAQKAIRVVSQNVGNAGTAGYVRRTVTTVASGPGNSSVAVGTVNRVFEDAALKQLRLEASGAAYSSTKSNVLSQLDKLFGKPGDATALDGRMNAFTQSLQGLATDPSSVASRSTVLNKAAALTERIRSLAGNVQELRSGIENRLGSDVGAANNLLKSIASLNAKLAATSDDSAQAGLLDQRDQQITQLSSYLDVKSMQQRDGAMTLMTTSGVVLVDRDAAATLSFDGRGNLGPTSAYSTDPSARGVGTITATLPGGAVIDLGVRGALSSGSIAAQLELRDVALPLAQRRLDDLAFGLAQSLTDKSAVGTQSAAGVDLNLADLASLKPGNTITIPISAGGAIRNVILVASSLASRPVDANQTIDANAQVQTFTIPAAPATARDYATAISAALSVVAPGLTAASTTSGKLTLSGAGIQGVVAISTQPKSAGDVSGAHPWIAMFVDGLGNALVTGSLDGAPQRTGLAQRLSVNAALIGDSSVLVAASRTSSSPNPSRPQFVYDALTSSKLAFSSVNGIGGTQAPHVATVAAFAQEIVAAQGSAAAAAKQIDDGQTVALGVAQGRFSKSAGVNIDEEMSRLMSLQTAYAANARVLSAVREMLDVLMKI</sequence>
<dbReference type="PANTHER" id="PTHR30033:SF1">
    <property type="entry name" value="FLAGELLAR HOOK-ASSOCIATED PROTEIN 1"/>
    <property type="match status" value="1"/>
</dbReference>
<accession>Q216W7</accession>
<dbReference type="OrthoDB" id="7181295at2"/>
<dbReference type="InterPro" id="IPR010930">
    <property type="entry name" value="Flg_bb/hook_C_dom"/>
</dbReference>
<evidence type="ECO:0000256" key="3">
    <source>
        <dbReference type="ARBA" id="ARBA00009677"/>
    </source>
</evidence>
<keyword evidence="6" id="KW-0975">Bacterial flagellum</keyword>
<dbReference type="PRINTS" id="PR01005">
    <property type="entry name" value="FLGHOOKAP1"/>
</dbReference>
<keyword evidence="9" id="KW-0969">Cilium</keyword>
<dbReference type="SUPFAM" id="SSF64518">
    <property type="entry name" value="Phase 1 flagellin"/>
    <property type="match status" value="1"/>
</dbReference>
<keyword evidence="9" id="KW-0966">Cell projection</keyword>
<dbReference type="HOGENOM" id="CLU_012762_3_1_5"/>
<dbReference type="GO" id="GO:0005198">
    <property type="term" value="F:structural molecule activity"/>
    <property type="evidence" value="ECO:0007669"/>
    <property type="project" value="InterPro"/>
</dbReference>
<dbReference type="RefSeq" id="WP_011472470.1">
    <property type="nucleotide sequence ID" value="NC_007925.1"/>
</dbReference>
<evidence type="ECO:0000256" key="4">
    <source>
        <dbReference type="ARBA" id="ARBA00016244"/>
    </source>
</evidence>
<evidence type="ECO:0000256" key="5">
    <source>
        <dbReference type="ARBA" id="ARBA00022525"/>
    </source>
</evidence>
<keyword evidence="5" id="KW-0964">Secreted</keyword>
<dbReference type="eggNOG" id="COG1256">
    <property type="taxonomic scope" value="Bacteria"/>
</dbReference>
<proteinExistence type="inferred from homology"/>